<reference evidence="1 2" key="1">
    <citation type="submission" date="2024-09" db="EMBL/GenBank/DDBJ databases">
        <title>Elucidation of the Bokeelamides from Bacteria Associated with Moon Snail Egg Collars.</title>
        <authorList>
            <person name="Campbell R."/>
            <person name="Piedl K."/>
            <person name="Mevers E."/>
        </authorList>
    </citation>
    <scope>NUCLEOTIDE SEQUENCE [LARGE SCALE GENOMIC DNA]</scope>
    <source>
        <strain evidence="1 2">EM133</strain>
    </source>
</reference>
<protein>
    <submittedName>
        <fullName evidence="1">Uncharacterized protein</fullName>
    </submittedName>
</protein>
<dbReference type="Proteomes" id="UP001609932">
    <property type="component" value="Unassembled WGS sequence"/>
</dbReference>
<sequence>MSETTFAGTTVADTLQTEHDAFLKARESYLELQQTYQSTTKETGRLQQTAVALEQEASDANAAWKALAQAPRTDQRKINAEIERSIELKSNAETLQRTVSARQELHHQLVSQMAQARFYLHGKVRAINALYCQHRLEELLSDSAWLEAASEALALSNRVLLDKRVHYEPFEREAEPLGAMIDGRYTVAALVNFGRQVMAKTKGKQVPQTWLVDLPDAVTGEVIAASPIALKKLVDNGGKIPDDIGSNGGNYGPVKGLRTA</sequence>
<dbReference type="EMBL" id="JBHEGD010000001">
    <property type="protein sequence ID" value="MFH6597518.1"/>
    <property type="molecule type" value="Genomic_DNA"/>
</dbReference>
<comment type="caution">
    <text evidence="1">The sequence shown here is derived from an EMBL/GenBank/DDBJ whole genome shotgun (WGS) entry which is preliminary data.</text>
</comment>
<gene>
    <name evidence="1" type="ORF">ACEVAQ_02120</name>
</gene>
<evidence type="ECO:0000313" key="2">
    <source>
        <dbReference type="Proteomes" id="UP001609932"/>
    </source>
</evidence>
<dbReference type="RefSeq" id="WP_395272088.1">
    <property type="nucleotide sequence ID" value="NZ_JBHEGD010000001.1"/>
</dbReference>
<name>A0ABW7MBY6_9GAMM</name>
<accession>A0ABW7MBY6</accession>
<evidence type="ECO:0000313" key="1">
    <source>
        <dbReference type="EMBL" id="MFH6597518.1"/>
    </source>
</evidence>
<organism evidence="1 2">
    <name type="scientific">Ectopseudomonas khazarica</name>
    <dbReference type="NCBI Taxonomy" id="2502979"/>
    <lineage>
        <taxon>Bacteria</taxon>
        <taxon>Pseudomonadati</taxon>
        <taxon>Pseudomonadota</taxon>
        <taxon>Gammaproteobacteria</taxon>
        <taxon>Pseudomonadales</taxon>
        <taxon>Pseudomonadaceae</taxon>
        <taxon>Ectopseudomonas</taxon>
    </lineage>
</organism>
<keyword evidence="2" id="KW-1185">Reference proteome</keyword>
<proteinExistence type="predicted"/>